<accession>A0A8S1M5R5</accession>
<evidence type="ECO:0000313" key="2">
    <source>
        <dbReference type="EMBL" id="CAD8071956.1"/>
    </source>
</evidence>
<sequence length="133" mass="15568">MKKEQRKINENTQPKSALKKEIKKGNQSIQIKITQAKRFDRKGQEIKQGSKYEITINDKAELFTLNSEQNQIVNLDLSNSSKQENTECYTKTSLKTSKSLELNSKEEAFLKMLSYNFEKNKRKGKRKECCVIW</sequence>
<dbReference type="AlphaFoldDB" id="A0A8S1M5R5"/>
<reference evidence="2" key="1">
    <citation type="submission" date="2021-01" db="EMBL/GenBank/DDBJ databases">
        <authorList>
            <consortium name="Genoscope - CEA"/>
            <person name="William W."/>
        </authorList>
    </citation>
    <scope>NUCLEOTIDE SEQUENCE</scope>
</reference>
<evidence type="ECO:0000313" key="3">
    <source>
        <dbReference type="Proteomes" id="UP000688137"/>
    </source>
</evidence>
<dbReference type="Proteomes" id="UP000688137">
    <property type="component" value="Unassembled WGS sequence"/>
</dbReference>
<dbReference type="EMBL" id="CAJJDM010000048">
    <property type="protein sequence ID" value="CAD8071956.1"/>
    <property type="molecule type" value="Genomic_DNA"/>
</dbReference>
<comment type="caution">
    <text evidence="2">The sequence shown here is derived from an EMBL/GenBank/DDBJ whole genome shotgun (WGS) entry which is preliminary data.</text>
</comment>
<protein>
    <submittedName>
        <fullName evidence="2">Uncharacterized protein</fullName>
    </submittedName>
</protein>
<gene>
    <name evidence="2" type="ORF">PPRIM_AZ9-3.1.T0480136</name>
</gene>
<evidence type="ECO:0000256" key="1">
    <source>
        <dbReference type="SAM" id="MobiDB-lite"/>
    </source>
</evidence>
<name>A0A8S1M5R5_PARPR</name>
<organism evidence="2 3">
    <name type="scientific">Paramecium primaurelia</name>
    <dbReference type="NCBI Taxonomy" id="5886"/>
    <lineage>
        <taxon>Eukaryota</taxon>
        <taxon>Sar</taxon>
        <taxon>Alveolata</taxon>
        <taxon>Ciliophora</taxon>
        <taxon>Intramacronucleata</taxon>
        <taxon>Oligohymenophorea</taxon>
        <taxon>Peniculida</taxon>
        <taxon>Parameciidae</taxon>
        <taxon>Paramecium</taxon>
    </lineage>
</organism>
<proteinExistence type="predicted"/>
<feature type="region of interest" description="Disordered" evidence="1">
    <location>
        <begin position="1"/>
        <end position="24"/>
    </location>
</feature>
<keyword evidence="3" id="KW-1185">Reference proteome</keyword>
<dbReference type="OMA" id="QENTECY"/>